<dbReference type="InterPro" id="IPR021125">
    <property type="entry name" value="DUF2127"/>
</dbReference>
<dbReference type="EMBL" id="QJVD01000001">
    <property type="protein sequence ID" value="PYI69675.1"/>
    <property type="molecule type" value="Genomic_DNA"/>
</dbReference>
<feature type="transmembrane region" description="Helical" evidence="1">
    <location>
        <begin position="40"/>
        <end position="66"/>
    </location>
</feature>
<keyword evidence="1" id="KW-0472">Membrane</keyword>
<feature type="transmembrane region" description="Helical" evidence="1">
    <location>
        <begin position="157"/>
        <end position="177"/>
    </location>
</feature>
<dbReference type="OrthoDB" id="8393979at2"/>
<proteinExistence type="predicted"/>
<organism evidence="2 3">
    <name type="scientific">Arthrobacter livingstonensis</name>
    <dbReference type="NCBI Taxonomy" id="670078"/>
    <lineage>
        <taxon>Bacteria</taxon>
        <taxon>Bacillati</taxon>
        <taxon>Actinomycetota</taxon>
        <taxon>Actinomycetes</taxon>
        <taxon>Micrococcales</taxon>
        <taxon>Micrococcaceae</taxon>
        <taxon>Arthrobacter</taxon>
    </lineage>
</organism>
<sequence length="190" mass="21380">MRSATLEHSRPPADSATLQTAFWLGGGVAVLKFTDWWDRFFAIGIILKGLDGVLELVAGTLLLFIAPDRIHQLAVLVTQPELSEDPNDFIATHVLRTATGLSDHVVTFTAVYLLAHGIVKVVLVTALLMDKLWAYPWMIGVLVIFILYQFYQLTLTPSLGLVVLTVFDILIVVLTWHEYRRHRRRGKEMA</sequence>
<keyword evidence="1" id="KW-1133">Transmembrane helix</keyword>
<dbReference type="Proteomes" id="UP000247832">
    <property type="component" value="Unassembled WGS sequence"/>
</dbReference>
<reference evidence="2 3" key="1">
    <citation type="submission" date="2018-05" db="EMBL/GenBank/DDBJ databases">
        <title>Genetic diversity of glacier-inhabiting Cryobacterium bacteria in China and description of Cryobacterium mengkeensis sp. nov. and Arthrobacter glacialis sp. nov.</title>
        <authorList>
            <person name="Liu Q."/>
            <person name="Xin Y.-H."/>
        </authorList>
    </citation>
    <scope>NUCLEOTIDE SEQUENCE [LARGE SCALE GENOMIC DNA]</scope>
    <source>
        <strain evidence="2 3">LI2</strain>
    </source>
</reference>
<evidence type="ECO:0000313" key="3">
    <source>
        <dbReference type="Proteomes" id="UP000247832"/>
    </source>
</evidence>
<dbReference type="Pfam" id="PF09900">
    <property type="entry name" value="DUF2127"/>
    <property type="match status" value="1"/>
</dbReference>
<gene>
    <name evidence="2" type="ORF">CVV68_00770</name>
</gene>
<evidence type="ECO:0000256" key="1">
    <source>
        <dbReference type="SAM" id="Phobius"/>
    </source>
</evidence>
<keyword evidence="1" id="KW-0812">Transmembrane</keyword>
<feature type="transmembrane region" description="Helical" evidence="1">
    <location>
        <begin position="105"/>
        <end position="125"/>
    </location>
</feature>
<evidence type="ECO:0000313" key="2">
    <source>
        <dbReference type="EMBL" id="PYI69675.1"/>
    </source>
</evidence>
<feature type="transmembrane region" description="Helical" evidence="1">
    <location>
        <begin position="132"/>
        <end position="151"/>
    </location>
</feature>
<accession>A0A2V5LDD0</accession>
<dbReference type="AlphaFoldDB" id="A0A2V5LDD0"/>
<name>A0A2V5LDD0_9MICC</name>
<comment type="caution">
    <text evidence="2">The sequence shown here is derived from an EMBL/GenBank/DDBJ whole genome shotgun (WGS) entry which is preliminary data.</text>
</comment>
<keyword evidence="3" id="KW-1185">Reference proteome</keyword>
<protein>
    <submittedName>
        <fullName evidence="2">DUF2127 domain-containing protein</fullName>
    </submittedName>
</protein>